<reference evidence="4 5" key="1">
    <citation type="submission" date="2015-09" db="EMBL/GenBank/DDBJ databases">
        <authorList>
            <consortium name="Pathogen Informatics"/>
        </authorList>
    </citation>
    <scope>NUCLEOTIDE SEQUENCE [LARGE SCALE GENOMIC DNA]</scope>
    <source>
        <strain evidence="4 5">2789STDY5834856</strain>
    </source>
</reference>
<comment type="cofactor">
    <cofactor evidence="2">
        <name>a divalent metal cation</name>
        <dbReference type="ChEBI" id="CHEBI:60240"/>
    </cofactor>
</comment>
<comment type="similarity">
    <text evidence="1 2">Belongs to the metallophosphoesterase superfamily. YfcE family.</text>
</comment>
<dbReference type="SUPFAM" id="SSF56300">
    <property type="entry name" value="Metallo-dependent phosphatases"/>
    <property type="match status" value="1"/>
</dbReference>
<evidence type="ECO:0000313" key="4">
    <source>
        <dbReference type="EMBL" id="CUO91629.1"/>
    </source>
</evidence>
<dbReference type="InterPro" id="IPR000979">
    <property type="entry name" value="Phosphodiesterase_MJ0936/Vps29"/>
</dbReference>
<accession>A0A174J3H5</accession>
<name>A0A174J3H5_9CLOT</name>
<evidence type="ECO:0000313" key="5">
    <source>
        <dbReference type="Proteomes" id="UP000095594"/>
    </source>
</evidence>
<feature type="domain" description="Calcineurin-like phosphoesterase" evidence="3">
    <location>
        <begin position="1"/>
        <end position="181"/>
    </location>
</feature>
<dbReference type="Proteomes" id="UP000095594">
    <property type="component" value="Unassembled WGS sequence"/>
</dbReference>
<dbReference type="NCBIfam" id="TIGR00040">
    <property type="entry name" value="yfcE"/>
    <property type="match status" value="1"/>
</dbReference>
<dbReference type="Pfam" id="PF12850">
    <property type="entry name" value="Metallophos_2"/>
    <property type="match status" value="1"/>
</dbReference>
<dbReference type="GO" id="GO:0046872">
    <property type="term" value="F:metal ion binding"/>
    <property type="evidence" value="ECO:0007669"/>
    <property type="project" value="UniProtKB-KW"/>
</dbReference>
<dbReference type="PANTHER" id="PTHR43165">
    <property type="entry name" value="METALLOPHOSPHOESTERASE"/>
    <property type="match status" value="1"/>
</dbReference>
<dbReference type="PANTHER" id="PTHR43165:SF1">
    <property type="entry name" value="PHOSPHODIESTERASE MJ0936"/>
    <property type="match status" value="1"/>
</dbReference>
<organism evidence="4 5">
    <name type="scientific">Clostridium disporicum</name>
    <dbReference type="NCBI Taxonomy" id="84024"/>
    <lineage>
        <taxon>Bacteria</taxon>
        <taxon>Bacillati</taxon>
        <taxon>Bacillota</taxon>
        <taxon>Clostridia</taxon>
        <taxon>Eubacteriales</taxon>
        <taxon>Clostridiaceae</taxon>
        <taxon>Clostridium</taxon>
    </lineage>
</organism>
<keyword evidence="2" id="KW-0479">Metal-binding</keyword>
<evidence type="ECO:0000259" key="3">
    <source>
        <dbReference type="Pfam" id="PF12850"/>
    </source>
</evidence>
<sequence>MKIAICSDIHGNIEAFNRFLEVINAEGIKKVLNLGDFVRGKDPDKIMDYIMNDSRFESITGNHDEAYCLEIEKSATEIDKKYIEWIKTQPGERVVEIEGKKILMVHSRPTSNKCAPLMYNGGTFNEFMDDYPDGMDLVCFGHTHIQLFIENFYGKKILNPGSLGLAIEGKVNFAIIEIDNDDFTCKLYKI</sequence>
<dbReference type="InterPro" id="IPR029052">
    <property type="entry name" value="Metallo-depent_PP-like"/>
</dbReference>
<dbReference type="AlphaFoldDB" id="A0A174J3H5"/>
<evidence type="ECO:0000256" key="2">
    <source>
        <dbReference type="RuleBase" id="RU362039"/>
    </source>
</evidence>
<dbReference type="EMBL" id="CYZX01000019">
    <property type="protein sequence ID" value="CUO91629.1"/>
    <property type="molecule type" value="Genomic_DNA"/>
</dbReference>
<evidence type="ECO:0000256" key="1">
    <source>
        <dbReference type="ARBA" id="ARBA00008950"/>
    </source>
</evidence>
<dbReference type="EC" id="3.1.4.-" evidence="2"/>
<proteinExistence type="inferred from homology"/>
<dbReference type="OrthoDB" id="9800565at2"/>
<protein>
    <recommendedName>
        <fullName evidence="2">Phosphoesterase</fullName>
        <ecNumber evidence="2">3.1.4.-</ecNumber>
    </recommendedName>
</protein>
<dbReference type="Gene3D" id="3.60.21.10">
    <property type="match status" value="1"/>
</dbReference>
<gene>
    <name evidence="4" type="ORF">ERS852471_02600</name>
</gene>
<dbReference type="RefSeq" id="WP_055267205.1">
    <property type="nucleotide sequence ID" value="NZ_CABIXQ010000019.1"/>
</dbReference>
<dbReference type="InterPro" id="IPR053193">
    <property type="entry name" value="MetalloPDE_YfcE-like"/>
</dbReference>
<dbReference type="GO" id="GO:0016787">
    <property type="term" value="F:hydrolase activity"/>
    <property type="evidence" value="ECO:0007669"/>
    <property type="project" value="UniProtKB-UniRule"/>
</dbReference>
<dbReference type="InterPro" id="IPR024654">
    <property type="entry name" value="Calcineurin-like_PHP_lpxH"/>
</dbReference>